<evidence type="ECO:0000313" key="1">
    <source>
        <dbReference type="EMBL" id="GFY30367.1"/>
    </source>
</evidence>
<protein>
    <submittedName>
        <fullName evidence="1">Uncharacterized protein</fullName>
    </submittedName>
</protein>
<proteinExistence type="predicted"/>
<dbReference type="Proteomes" id="UP000887159">
    <property type="component" value="Unassembled WGS sequence"/>
</dbReference>
<dbReference type="AlphaFoldDB" id="A0A8X6W8L6"/>
<reference evidence="1" key="1">
    <citation type="submission" date="2020-08" db="EMBL/GenBank/DDBJ databases">
        <title>Multicomponent nature underlies the extraordinary mechanical properties of spider dragline silk.</title>
        <authorList>
            <person name="Kono N."/>
            <person name="Nakamura H."/>
            <person name="Mori M."/>
            <person name="Yoshida Y."/>
            <person name="Ohtoshi R."/>
            <person name="Malay A.D."/>
            <person name="Moran D.A.P."/>
            <person name="Tomita M."/>
            <person name="Numata K."/>
            <person name="Arakawa K."/>
        </authorList>
    </citation>
    <scope>NUCLEOTIDE SEQUENCE</scope>
</reference>
<sequence>MTRPVAKIPRVPEQCDFNIHSPTHSSMGQMKLRVTTKKDPFPNLNLAFVTVSFDNIRLEDWYKYLRPQTNLTRFFNDHNLYRSKLLYRLHYPDVISSASHRSA</sequence>
<organism evidence="1 2">
    <name type="scientific">Trichonephila clavipes</name>
    <name type="common">Golden silk orbweaver</name>
    <name type="synonym">Nephila clavipes</name>
    <dbReference type="NCBI Taxonomy" id="2585209"/>
    <lineage>
        <taxon>Eukaryota</taxon>
        <taxon>Metazoa</taxon>
        <taxon>Ecdysozoa</taxon>
        <taxon>Arthropoda</taxon>
        <taxon>Chelicerata</taxon>
        <taxon>Arachnida</taxon>
        <taxon>Araneae</taxon>
        <taxon>Araneomorphae</taxon>
        <taxon>Entelegynae</taxon>
        <taxon>Araneoidea</taxon>
        <taxon>Nephilidae</taxon>
        <taxon>Trichonephila</taxon>
    </lineage>
</organism>
<gene>
    <name evidence="1" type="ORF">TNCV_4066171</name>
</gene>
<accession>A0A8X6W8L6</accession>
<comment type="caution">
    <text evidence="1">The sequence shown here is derived from an EMBL/GenBank/DDBJ whole genome shotgun (WGS) entry which is preliminary data.</text>
</comment>
<evidence type="ECO:0000313" key="2">
    <source>
        <dbReference type="Proteomes" id="UP000887159"/>
    </source>
</evidence>
<dbReference type="EMBL" id="BMAU01021392">
    <property type="protein sequence ID" value="GFY30367.1"/>
    <property type="molecule type" value="Genomic_DNA"/>
</dbReference>
<name>A0A8X6W8L6_TRICX</name>
<keyword evidence="2" id="KW-1185">Reference proteome</keyword>